<evidence type="ECO:0000313" key="2">
    <source>
        <dbReference type="EMBL" id="GFD12421.1"/>
    </source>
</evidence>
<comment type="caution">
    <text evidence="2">The sequence shown here is derived from an EMBL/GenBank/DDBJ whole genome shotgun (WGS) entry which is preliminary data.</text>
</comment>
<evidence type="ECO:0000256" key="1">
    <source>
        <dbReference type="SAM" id="MobiDB-lite"/>
    </source>
</evidence>
<gene>
    <name evidence="2" type="ORF">Tci_884390</name>
</gene>
<protein>
    <submittedName>
        <fullName evidence="2">Uncharacterized protein</fullName>
    </submittedName>
</protein>
<dbReference type="EMBL" id="BKCJ011265462">
    <property type="protein sequence ID" value="GFD12421.1"/>
    <property type="molecule type" value="Genomic_DNA"/>
</dbReference>
<reference evidence="2" key="1">
    <citation type="journal article" date="2019" name="Sci. Rep.">
        <title>Draft genome of Tanacetum cinerariifolium, the natural source of mosquito coil.</title>
        <authorList>
            <person name="Yamashiro T."/>
            <person name="Shiraishi A."/>
            <person name="Satake H."/>
            <person name="Nakayama K."/>
        </authorList>
    </citation>
    <scope>NUCLEOTIDE SEQUENCE</scope>
</reference>
<name>A0A699TS90_TANCI</name>
<accession>A0A699TS90</accession>
<dbReference type="AlphaFoldDB" id="A0A699TS90"/>
<feature type="region of interest" description="Disordered" evidence="1">
    <location>
        <begin position="1"/>
        <end position="60"/>
    </location>
</feature>
<feature type="compositionally biased region" description="Low complexity" evidence="1">
    <location>
        <begin position="31"/>
        <end position="50"/>
    </location>
</feature>
<sequence>MKRAGKVDAAVEDNVPEDVAHDAIPSPPSHDIPSPSQEPSLHPQQQHSSPQAPPHDVEFPTQLQQVLNVCSALTKRVENLENDNAV</sequence>
<organism evidence="2">
    <name type="scientific">Tanacetum cinerariifolium</name>
    <name type="common">Dalmatian daisy</name>
    <name type="synonym">Chrysanthemum cinerariifolium</name>
    <dbReference type="NCBI Taxonomy" id="118510"/>
    <lineage>
        <taxon>Eukaryota</taxon>
        <taxon>Viridiplantae</taxon>
        <taxon>Streptophyta</taxon>
        <taxon>Embryophyta</taxon>
        <taxon>Tracheophyta</taxon>
        <taxon>Spermatophyta</taxon>
        <taxon>Magnoliopsida</taxon>
        <taxon>eudicotyledons</taxon>
        <taxon>Gunneridae</taxon>
        <taxon>Pentapetalae</taxon>
        <taxon>asterids</taxon>
        <taxon>campanulids</taxon>
        <taxon>Asterales</taxon>
        <taxon>Asteraceae</taxon>
        <taxon>Asteroideae</taxon>
        <taxon>Anthemideae</taxon>
        <taxon>Anthemidinae</taxon>
        <taxon>Tanacetum</taxon>
    </lineage>
</organism>
<proteinExistence type="predicted"/>